<dbReference type="Pfam" id="PF13455">
    <property type="entry name" value="MUG113"/>
    <property type="match status" value="1"/>
</dbReference>
<dbReference type="EMBL" id="CP036264">
    <property type="protein sequence ID" value="QEF98795.1"/>
    <property type="molecule type" value="Genomic_DNA"/>
</dbReference>
<gene>
    <name evidence="3" type="ORF">Mal15_28510</name>
</gene>
<dbReference type="Proteomes" id="UP000321353">
    <property type="component" value="Chromosome"/>
</dbReference>
<evidence type="ECO:0000256" key="2">
    <source>
        <dbReference type="SAM" id="Phobius"/>
    </source>
</evidence>
<keyword evidence="4" id="KW-1185">Reference proteome</keyword>
<name>A0A5B9MGX1_9BACT</name>
<keyword evidence="2" id="KW-1133">Transmembrane helix</keyword>
<sequence length="209" mass="23150">MGLRAKCPQCGATLRLPGQPLQRRTATQSKAPASKLAEPPPIPRTEVDASNLKDATVHETLSVTLDVAESARLSATYTYFIQAGLCGDIKIGISNDPEGRRRQLQTGNSERLVILAVLPGDHESYFHQKFRRHRLEGEWFQGDIVRVYLVSHQFEALKSKLGMHNAPIGCLTWFTGSLDAVGRRVVVMSLILFVLILLLLAPLMGTHQR</sequence>
<evidence type="ECO:0000313" key="4">
    <source>
        <dbReference type="Proteomes" id="UP000321353"/>
    </source>
</evidence>
<keyword evidence="2" id="KW-0472">Membrane</keyword>
<evidence type="ECO:0000256" key="1">
    <source>
        <dbReference type="SAM" id="MobiDB-lite"/>
    </source>
</evidence>
<keyword evidence="2" id="KW-0812">Transmembrane</keyword>
<feature type="transmembrane region" description="Helical" evidence="2">
    <location>
        <begin position="185"/>
        <end position="205"/>
    </location>
</feature>
<dbReference type="KEGG" id="smam:Mal15_28510"/>
<accession>A0A5B9MGX1</accession>
<reference evidence="3 4" key="1">
    <citation type="submission" date="2019-02" db="EMBL/GenBank/DDBJ databases">
        <title>Planctomycetal bacteria perform biofilm scaping via a novel small molecule.</title>
        <authorList>
            <person name="Jeske O."/>
            <person name="Boedeker C."/>
            <person name="Wiegand S."/>
            <person name="Breitling P."/>
            <person name="Kallscheuer N."/>
            <person name="Jogler M."/>
            <person name="Rohde M."/>
            <person name="Petersen J."/>
            <person name="Medema M.H."/>
            <person name="Surup F."/>
            <person name="Jogler C."/>
        </authorList>
    </citation>
    <scope>NUCLEOTIDE SEQUENCE [LARGE SCALE GENOMIC DNA]</scope>
    <source>
        <strain evidence="3 4">Mal15</strain>
    </source>
</reference>
<protein>
    <submittedName>
        <fullName evidence="3">Uncharacterized protein</fullName>
    </submittedName>
</protein>
<evidence type="ECO:0000313" key="3">
    <source>
        <dbReference type="EMBL" id="QEF98795.1"/>
    </source>
</evidence>
<feature type="compositionally biased region" description="Polar residues" evidence="1">
    <location>
        <begin position="22"/>
        <end position="31"/>
    </location>
</feature>
<proteinExistence type="predicted"/>
<dbReference type="AlphaFoldDB" id="A0A5B9MGX1"/>
<organism evidence="3 4">
    <name type="scientific">Stieleria maiorica</name>
    <dbReference type="NCBI Taxonomy" id="2795974"/>
    <lineage>
        <taxon>Bacteria</taxon>
        <taxon>Pseudomonadati</taxon>
        <taxon>Planctomycetota</taxon>
        <taxon>Planctomycetia</taxon>
        <taxon>Pirellulales</taxon>
        <taxon>Pirellulaceae</taxon>
        <taxon>Stieleria</taxon>
    </lineage>
</organism>
<feature type="region of interest" description="Disordered" evidence="1">
    <location>
        <begin position="16"/>
        <end position="47"/>
    </location>
</feature>